<evidence type="ECO:0000313" key="4">
    <source>
        <dbReference type="EMBL" id="NLK31971.1"/>
    </source>
</evidence>
<organism evidence="3 5">
    <name type="scientific">Methanosarcina flavescens</name>
    <dbReference type="NCBI Taxonomy" id="1715806"/>
    <lineage>
        <taxon>Archaea</taxon>
        <taxon>Methanobacteriati</taxon>
        <taxon>Methanobacteriota</taxon>
        <taxon>Stenosarchaea group</taxon>
        <taxon>Methanomicrobia</taxon>
        <taxon>Methanosarcinales</taxon>
        <taxon>Methanosarcinaceae</taxon>
        <taxon>Methanosarcina</taxon>
    </lineage>
</organism>
<dbReference type="GeneID" id="53686543"/>
<dbReference type="EMBL" id="JAAYQL010000021">
    <property type="protein sequence ID" value="NLK31971.1"/>
    <property type="molecule type" value="Genomic_DNA"/>
</dbReference>
<dbReference type="KEGG" id="mfz:AOB57_000415"/>
<dbReference type="SUPFAM" id="SSF52768">
    <property type="entry name" value="Arginase/deacetylase"/>
    <property type="match status" value="1"/>
</dbReference>
<dbReference type="EMBL" id="CP032683">
    <property type="protein sequence ID" value="AYK16238.1"/>
    <property type="molecule type" value="Genomic_DNA"/>
</dbReference>
<feature type="region of interest" description="Disordered" evidence="1">
    <location>
        <begin position="1"/>
        <end position="78"/>
    </location>
</feature>
<evidence type="ECO:0000313" key="5">
    <source>
        <dbReference type="Proteomes" id="UP000053087"/>
    </source>
</evidence>
<dbReference type="CDD" id="cd09992">
    <property type="entry name" value="HDAC_classII"/>
    <property type="match status" value="1"/>
</dbReference>
<proteinExistence type="predicted"/>
<dbReference type="PANTHER" id="PTHR10625:SF10">
    <property type="entry name" value="HISTONE DEACETYLASE HDAC1"/>
    <property type="match status" value="1"/>
</dbReference>
<feature type="compositionally biased region" description="Basic and acidic residues" evidence="1">
    <location>
        <begin position="32"/>
        <end position="68"/>
    </location>
</feature>
<dbReference type="AlphaFoldDB" id="A0A660HV81"/>
<name>A0A660HV81_9EURY</name>
<evidence type="ECO:0000256" key="1">
    <source>
        <dbReference type="SAM" id="MobiDB-lite"/>
    </source>
</evidence>
<evidence type="ECO:0000313" key="3">
    <source>
        <dbReference type="EMBL" id="AYK16238.1"/>
    </source>
</evidence>
<dbReference type="InterPro" id="IPR000286">
    <property type="entry name" value="HDACs"/>
</dbReference>
<sequence>MKLGLGKIRDVLKTGSGAGMQQEKKEHAKGRSKAEKEETRITESEENKLETNEENLMESKKTGQETKQEPLSPADRSRAEKTGLVFFPAFDWAISPTHPEREERLLYTRDQIFEEGLMDLPEIAEYKPRLAEYRDIARVHFCVPDIKTQATIPHLIAAGSCLVLGDALMRAEVKNAFALVRPPGHHAMTVAHGNRGFCNINNEAILVEYLRRKYGISRIAIVDTDVHHGDGTQEIFYNDPDVLFISFHQDGRTLYPGSGFISELGGPKALGRTINIPLPPGTPDEGILYVLDSLVLPILKDFKPELVLNSAGQDNHYTDPLANMRFSSQGYAKLNEKLAPDMAVLEGGYAIQTALPYVNTGIILAMAGLDYSCVREPDFKPGMFVQAARDRKTLEETVAAQLENWNNRDRLVEAEVAKYGDFYSRRKQIFYDTDMIQELQEERIRMCPDCQGYKTIDSHAHRSVYDTRIFGVSVPIYACENCQAEAREEYRKMLGDTEYDHIYLQDKKEDEYRAYNTRTKQETVY</sequence>
<reference evidence="4 6" key="3">
    <citation type="journal article" date="2020" name="Biotechnol. Biofuels">
        <title>New insights from the biogas microbiome by comprehensive genome-resolved metagenomics of nearly 1600 species originating from multiple anaerobic digesters.</title>
        <authorList>
            <person name="Campanaro S."/>
            <person name="Treu L."/>
            <person name="Rodriguez-R L.M."/>
            <person name="Kovalovszki A."/>
            <person name="Ziels R.M."/>
            <person name="Maus I."/>
            <person name="Zhu X."/>
            <person name="Kougias P.G."/>
            <person name="Basile A."/>
            <person name="Luo G."/>
            <person name="Schluter A."/>
            <person name="Konstantinidis K.T."/>
            <person name="Angelidaki I."/>
        </authorList>
    </citation>
    <scope>NUCLEOTIDE SEQUENCE [LARGE SCALE GENOMIC DNA]</scope>
    <source>
        <strain evidence="4">AS22ysBPME_46</strain>
    </source>
</reference>
<dbReference type="InterPro" id="IPR037138">
    <property type="entry name" value="His_deacetylse_dom_sf"/>
</dbReference>
<reference evidence="3 5" key="1">
    <citation type="journal article" date="2016" name="Int. J. Syst. Evol. Microbiol.">
        <title>Methanosarcina flavescens sp. nov., a methanogenic archaeon isolated from a full-scale anaerobic digester.</title>
        <authorList>
            <person name="Kern T."/>
            <person name="Fischer M.A."/>
            <person name="Deppenmeier U."/>
            <person name="Schmitz R.A."/>
            <person name="Rother M."/>
        </authorList>
    </citation>
    <scope>NUCLEOTIDE SEQUENCE [LARGE SCALE GENOMIC DNA]</scope>
    <source>
        <strain evidence="3 5">E03.2</strain>
    </source>
</reference>
<dbReference type="InterPro" id="IPR023696">
    <property type="entry name" value="Ureohydrolase_dom_sf"/>
</dbReference>
<accession>A0A660HV81</accession>
<dbReference type="Proteomes" id="UP000053087">
    <property type="component" value="Chromosome"/>
</dbReference>
<protein>
    <submittedName>
        <fullName evidence="3">Histone deacetylase</fullName>
    </submittedName>
</protein>
<dbReference type="PANTHER" id="PTHR10625">
    <property type="entry name" value="HISTONE DEACETYLASE HDAC1-RELATED"/>
    <property type="match status" value="1"/>
</dbReference>
<dbReference type="RefSeq" id="WP_054298774.1">
    <property type="nucleotide sequence ID" value="NZ_CP032683.1"/>
</dbReference>
<dbReference type="Gene3D" id="3.40.800.20">
    <property type="entry name" value="Histone deacetylase domain"/>
    <property type="match status" value="1"/>
</dbReference>
<dbReference type="Proteomes" id="UP000585579">
    <property type="component" value="Unassembled WGS sequence"/>
</dbReference>
<gene>
    <name evidence="3" type="ORF">AOB57_000415</name>
    <name evidence="4" type="ORF">GX302_03765</name>
</gene>
<dbReference type="GO" id="GO:0040029">
    <property type="term" value="P:epigenetic regulation of gene expression"/>
    <property type="evidence" value="ECO:0007669"/>
    <property type="project" value="TreeGrafter"/>
</dbReference>
<evidence type="ECO:0000313" key="6">
    <source>
        <dbReference type="Proteomes" id="UP000585579"/>
    </source>
</evidence>
<dbReference type="InterPro" id="IPR023801">
    <property type="entry name" value="His_deacetylse_dom"/>
</dbReference>
<dbReference type="PRINTS" id="PR01270">
    <property type="entry name" value="HDASUPER"/>
</dbReference>
<dbReference type="Pfam" id="PF00850">
    <property type="entry name" value="Hist_deacetyl"/>
    <property type="match status" value="1"/>
</dbReference>
<keyword evidence="5" id="KW-1185">Reference proteome</keyword>
<dbReference type="GO" id="GO:0004407">
    <property type="term" value="F:histone deacetylase activity"/>
    <property type="evidence" value="ECO:0007669"/>
    <property type="project" value="TreeGrafter"/>
</dbReference>
<reference evidence="3" key="2">
    <citation type="submission" date="2018-10" db="EMBL/GenBank/DDBJ databases">
        <authorList>
            <person name="Fischer M.A."/>
            <person name="Kern T."/>
            <person name="Deppenmeier U."/>
            <person name="Schmitz R.A."/>
            <person name="Rother M."/>
        </authorList>
    </citation>
    <scope>NUCLEOTIDE SEQUENCE</scope>
    <source>
        <strain evidence="3">E03.2</strain>
    </source>
</reference>
<evidence type="ECO:0000259" key="2">
    <source>
        <dbReference type="Pfam" id="PF00850"/>
    </source>
</evidence>
<dbReference type="OrthoDB" id="147549at2157"/>
<feature type="domain" description="Histone deacetylase" evidence="2">
    <location>
        <begin position="155"/>
        <end position="353"/>
    </location>
</feature>